<proteinExistence type="predicted"/>
<dbReference type="Proteomes" id="UP000269945">
    <property type="component" value="Unassembled WGS sequence"/>
</dbReference>
<evidence type="ECO:0000313" key="2">
    <source>
        <dbReference type="Proteomes" id="UP000269945"/>
    </source>
</evidence>
<sequence length="190" mass="20228">NTHLEPSGLGAVCSRLTTGTLHPFPSDLSRIQLVGGLSPFTSEESHAQLRVTGQAGVGTGQGGHRTQYFPLLGLGMSSVALSHDRGLEAGTFCPLPGSVHWGCLNQQEGCRQERGHACLTCDEQMQLVTGPVLYSIKNEKLRRGQGRSLVHSAGSVCLLTSGSPTSFVTRNPSHCWVLSVPHRAELLFSA</sequence>
<comment type="caution">
    <text evidence="1">The sequence shown here is derived from an EMBL/GenBank/DDBJ whole genome shotgun (WGS) entry which is preliminary data.</text>
</comment>
<accession>A0A9X9MDX4</accession>
<feature type="non-terminal residue" evidence="1">
    <location>
        <position position="1"/>
    </location>
</feature>
<reference evidence="1 2" key="1">
    <citation type="submission" date="2018-10" db="EMBL/GenBank/DDBJ databases">
        <authorList>
            <person name="Ekblom R."/>
            <person name="Jareborg N."/>
        </authorList>
    </citation>
    <scope>NUCLEOTIDE SEQUENCE [LARGE SCALE GENOMIC DNA]</scope>
    <source>
        <tissue evidence="1">Muscle</tissue>
    </source>
</reference>
<name>A0A9X9MDX4_GULGU</name>
<organism evidence="1 2">
    <name type="scientific">Gulo gulo</name>
    <name type="common">Wolverine</name>
    <name type="synonym">Gluton</name>
    <dbReference type="NCBI Taxonomy" id="48420"/>
    <lineage>
        <taxon>Eukaryota</taxon>
        <taxon>Metazoa</taxon>
        <taxon>Chordata</taxon>
        <taxon>Craniata</taxon>
        <taxon>Vertebrata</taxon>
        <taxon>Euteleostomi</taxon>
        <taxon>Mammalia</taxon>
        <taxon>Eutheria</taxon>
        <taxon>Laurasiatheria</taxon>
        <taxon>Carnivora</taxon>
        <taxon>Caniformia</taxon>
        <taxon>Musteloidea</taxon>
        <taxon>Mustelidae</taxon>
        <taxon>Guloninae</taxon>
        <taxon>Gulo</taxon>
    </lineage>
</organism>
<evidence type="ECO:0000313" key="1">
    <source>
        <dbReference type="EMBL" id="VCX42960.1"/>
    </source>
</evidence>
<protein>
    <submittedName>
        <fullName evidence="1">Uncharacterized protein</fullName>
    </submittedName>
</protein>
<gene>
    <name evidence="1" type="ORF">BN2614_LOCUS1</name>
</gene>
<dbReference type="EMBL" id="CYRY02047069">
    <property type="protein sequence ID" value="VCX42960.1"/>
    <property type="molecule type" value="Genomic_DNA"/>
</dbReference>
<dbReference type="AlphaFoldDB" id="A0A9X9MDX4"/>
<keyword evidence="2" id="KW-1185">Reference proteome</keyword>